<feature type="domain" description="AMP-dependent synthetase/ligase" evidence="8">
    <location>
        <begin position="17"/>
        <end position="399"/>
    </location>
</feature>
<dbReference type="Pfam" id="PF00501">
    <property type="entry name" value="AMP-binding"/>
    <property type="match status" value="1"/>
</dbReference>
<dbReference type="eggNOG" id="COG0318">
    <property type="taxonomic scope" value="Bacteria"/>
</dbReference>
<gene>
    <name evidence="10" type="ORF">HY29_07745</name>
</gene>
<evidence type="ECO:0000256" key="4">
    <source>
        <dbReference type="ARBA" id="ARBA00023098"/>
    </source>
</evidence>
<proteinExistence type="inferred from homology"/>
<dbReference type="PANTHER" id="PTHR43859:SF4">
    <property type="entry name" value="BUTANOATE--COA LIGASE AAE1-RELATED"/>
    <property type="match status" value="1"/>
</dbReference>
<comment type="similarity">
    <text evidence="1">Belongs to the ATP-dependent AMP-binding enzyme family.</text>
</comment>
<comment type="caution">
    <text evidence="10">The sequence shown here is derived from an EMBL/GenBank/DDBJ whole genome shotgun (WGS) entry which is preliminary data.</text>
</comment>
<evidence type="ECO:0000256" key="2">
    <source>
        <dbReference type="ARBA" id="ARBA00022598"/>
    </source>
</evidence>
<keyword evidence="4" id="KW-0443">Lipid metabolism</keyword>
<dbReference type="Gene3D" id="3.40.50.12780">
    <property type="entry name" value="N-terminal domain of ligase-like"/>
    <property type="match status" value="1"/>
</dbReference>
<dbReference type="CDD" id="cd12119">
    <property type="entry name" value="ttLC_FACS_AlkK_like"/>
    <property type="match status" value="1"/>
</dbReference>
<sequence>MLGIMQDWPLTVNKILEHANRINPTREIITRRVEGNISRTTYAELFTMSKQVSNALKDHGIGMSDRVATLGWNSERHMASWYGAMGIGAVLHTINPRLHPEQIAWIANHAEDKVLIFDKTFLPIVEAIKDHLETVKTFVIYADADTMPENSLGAIPFDIWIDGRSDECRWGDFPEDTACGLCYTSGTTGNPKGVLYSHRSNVLHTMITMQKDAIGMGANDVVLPVVPMFHANAWGLALSCPATGANMVMPGAQMDGASIYELLDTEKVTITAAVPTVWLMLLNHLQENNLKLPHLNKVIIGGSAVPEKILRAFEEDYEVDVVHAWGMTETSPLGTLGTLPPHMLDAPIEERLEQKLKQGRPPFGVELKIVDDEGNDLPNDGDTTGRLMVRGAAIAAGYFKGVGGNVLDDNGFFDTGDVAHIDEYGTMTITDRAKDVIKSGGEWISSIDIENIAVGHPKVANAAAIGIYHPKWDERPLLVVQPAQGENPTKEEVLAQLDGKIAKWWTPDDVVFVSEIPLGATGKINKLALREQFKDYKLPTA</sequence>
<dbReference type="InterPro" id="IPR020845">
    <property type="entry name" value="AMP-binding_CS"/>
</dbReference>
<organism evidence="10 11">
    <name type="scientific">Hyphomonas beringensis</name>
    <dbReference type="NCBI Taxonomy" id="1280946"/>
    <lineage>
        <taxon>Bacteria</taxon>
        <taxon>Pseudomonadati</taxon>
        <taxon>Pseudomonadota</taxon>
        <taxon>Alphaproteobacteria</taxon>
        <taxon>Hyphomonadales</taxon>
        <taxon>Hyphomonadaceae</taxon>
        <taxon>Hyphomonas</taxon>
    </lineage>
</organism>
<evidence type="ECO:0000256" key="7">
    <source>
        <dbReference type="ARBA" id="ARBA00067668"/>
    </source>
</evidence>
<dbReference type="PANTHER" id="PTHR43859">
    <property type="entry name" value="ACYL-ACTIVATING ENZYME"/>
    <property type="match status" value="1"/>
</dbReference>
<evidence type="ECO:0000256" key="3">
    <source>
        <dbReference type="ARBA" id="ARBA00022832"/>
    </source>
</evidence>
<dbReference type="NCBIfam" id="NF004837">
    <property type="entry name" value="PRK06187.1"/>
    <property type="match status" value="1"/>
</dbReference>
<dbReference type="InterPro" id="IPR042099">
    <property type="entry name" value="ANL_N_sf"/>
</dbReference>
<dbReference type="EC" id="6.2.1.44" evidence="6"/>
<evidence type="ECO:0000256" key="5">
    <source>
        <dbReference type="ARBA" id="ARBA00051915"/>
    </source>
</evidence>
<evidence type="ECO:0000313" key="10">
    <source>
        <dbReference type="EMBL" id="KCZ57029.1"/>
    </source>
</evidence>
<evidence type="ECO:0000256" key="1">
    <source>
        <dbReference type="ARBA" id="ARBA00006432"/>
    </source>
</evidence>
<dbReference type="InterPro" id="IPR025110">
    <property type="entry name" value="AMP-bd_C"/>
</dbReference>
<accession>A0A062UKB5</accession>
<name>A0A062UKB5_9PROT</name>
<dbReference type="PATRIC" id="fig|1280946.3.peg.343"/>
<comment type="catalytic activity">
    <reaction evidence="5">
        <text>3-(methylsulfanyl)propanoate + ATP + CoA = 3-(methylsulfanyl)propanoyl-CoA + AMP + diphosphate</text>
        <dbReference type="Rhea" id="RHEA:43052"/>
        <dbReference type="ChEBI" id="CHEBI:30616"/>
        <dbReference type="ChEBI" id="CHEBI:33019"/>
        <dbReference type="ChEBI" id="CHEBI:49016"/>
        <dbReference type="ChEBI" id="CHEBI:57287"/>
        <dbReference type="ChEBI" id="CHEBI:82815"/>
        <dbReference type="ChEBI" id="CHEBI:456215"/>
        <dbReference type="EC" id="6.2.1.44"/>
    </reaction>
    <physiologicalReaction direction="left-to-right" evidence="5">
        <dbReference type="Rhea" id="RHEA:43053"/>
    </physiologicalReaction>
</comment>
<dbReference type="InterPro" id="IPR045851">
    <property type="entry name" value="AMP-bd_C_sf"/>
</dbReference>
<dbReference type="NCBIfam" id="NF004674">
    <property type="entry name" value="PRK06018.1"/>
    <property type="match status" value="1"/>
</dbReference>
<protein>
    <recommendedName>
        <fullName evidence="7">3-methylmercaptopropionyl-CoA ligase</fullName>
        <ecNumber evidence="6">6.2.1.44</ecNumber>
    </recommendedName>
</protein>
<dbReference type="GO" id="GO:0016874">
    <property type="term" value="F:ligase activity"/>
    <property type="evidence" value="ECO:0007669"/>
    <property type="project" value="UniProtKB-KW"/>
</dbReference>
<dbReference type="SUPFAM" id="SSF56801">
    <property type="entry name" value="Acetyl-CoA synthetase-like"/>
    <property type="match status" value="1"/>
</dbReference>
<keyword evidence="3" id="KW-0276">Fatty acid metabolism</keyword>
<evidence type="ECO:0000259" key="9">
    <source>
        <dbReference type="Pfam" id="PF13193"/>
    </source>
</evidence>
<keyword evidence="2 10" id="KW-0436">Ligase</keyword>
<dbReference type="Pfam" id="PF13193">
    <property type="entry name" value="AMP-binding_C"/>
    <property type="match status" value="1"/>
</dbReference>
<dbReference type="AlphaFoldDB" id="A0A062UKB5"/>
<dbReference type="OrthoDB" id="6187882at2"/>
<evidence type="ECO:0000256" key="6">
    <source>
        <dbReference type="ARBA" id="ARBA00066616"/>
    </source>
</evidence>
<dbReference type="FunFam" id="3.30.300.30:FF:000008">
    <property type="entry name" value="2,3-dihydroxybenzoate-AMP ligase"/>
    <property type="match status" value="1"/>
</dbReference>
<keyword evidence="11" id="KW-1185">Reference proteome</keyword>
<feature type="domain" description="AMP-binding enzyme C-terminal" evidence="9">
    <location>
        <begin position="449"/>
        <end position="523"/>
    </location>
</feature>
<dbReference type="PROSITE" id="PS00455">
    <property type="entry name" value="AMP_BINDING"/>
    <property type="match status" value="1"/>
</dbReference>
<dbReference type="InterPro" id="IPR000873">
    <property type="entry name" value="AMP-dep_synth/lig_dom"/>
</dbReference>
<dbReference type="GO" id="GO:0006631">
    <property type="term" value="P:fatty acid metabolic process"/>
    <property type="evidence" value="ECO:0007669"/>
    <property type="project" value="UniProtKB-KW"/>
</dbReference>
<dbReference type="EMBL" id="AWFF01000002">
    <property type="protein sequence ID" value="KCZ57029.1"/>
    <property type="molecule type" value="Genomic_DNA"/>
</dbReference>
<dbReference type="RefSeq" id="WP_034790917.1">
    <property type="nucleotide sequence ID" value="NZ_AWFF01000002.1"/>
</dbReference>
<dbReference type="STRING" id="1280946.HY29_07745"/>
<dbReference type="Gene3D" id="3.30.300.30">
    <property type="match status" value="1"/>
</dbReference>
<dbReference type="Proteomes" id="UP000027037">
    <property type="component" value="Unassembled WGS sequence"/>
</dbReference>
<evidence type="ECO:0000313" key="11">
    <source>
        <dbReference type="Proteomes" id="UP000027037"/>
    </source>
</evidence>
<reference evidence="10 11" key="1">
    <citation type="journal article" date="2014" name="Antonie Van Leeuwenhoek">
        <title>Hyphomonas beringensis sp. nov. and Hyphomonas chukchiensis sp. nov., isolated from surface seawater of the Bering Sea and Chukchi Sea.</title>
        <authorList>
            <person name="Li C."/>
            <person name="Lai Q."/>
            <person name="Li G."/>
            <person name="Dong C."/>
            <person name="Wang J."/>
            <person name="Liao Y."/>
            <person name="Shao Z."/>
        </authorList>
    </citation>
    <scope>NUCLEOTIDE SEQUENCE [LARGE SCALE GENOMIC DNA]</scope>
    <source>
        <strain evidence="10 11">25B14_1</strain>
    </source>
</reference>
<evidence type="ECO:0000259" key="8">
    <source>
        <dbReference type="Pfam" id="PF00501"/>
    </source>
</evidence>